<sequence>MVEKTSVLFQLLAICFCSSLALSSENYQGGKWKLLKRSIGISAMHMALLPNDRIITFDRSDFGPSNITLPQGKCNLQTSSSDCYAHAVEFDPATRNVRPLTILTDTWCSSGALSPEGVLVQSGGYGLGERVVRYLKPCLNCDWKEDPNGLVSPRWYASNQILPNDYTNHRVIRKYPVLPGGVSRNYPSTGSSVLLPVTLSSSKTDTTTTPPDAEVLICGGTLPDSNQKADAGVFVPASKSCGRLKITSENPNWEMEEMPLNRVMGDMILLPTGDVLIINGAAKGTAGWGVAREPVLNPVLYHTINPIIGVKKINRFEILSPSTIPRLYHSTAHLLSDGRVLVGGSNPNINYNFSTNYPTDLSLEVFYPPYLMSNNNKSRPLITAIKPGVLLEYKQEILIEFEPRGDDLAYVGDNNIYATMVAPSFTTHSFSMNQRVLVLAMDGVSVGVGKASSRNHIVRVQAPTSGAVAPPGHYQLFVVHEGTPSKAMWVQIKGS</sequence>
<feature type="chain" id="PRO_5045868194" description="Galactose oxidase" evidence="2">
    <location>
        <begin position="24"/>
        <end position="495"/>
    </location>
</feature>
<evidence type="ECO:0000256" key="2">
    <source>
        <dbReference type="SAM" id="SignalP"/>
    </source>
</evidence>
<feature type="signal peptide" evidence="2">
    <location>
        <begin position="1"/>
        <end position="23"/>
    </location>
</feature>
<dbReference type="InterPro" id="IPR015202">
    <property type="entry name" value="GO-like_E_set"/>
</dbReference>
<evidence type="ECO:0000259" key="3">
    <source>
        <dbReference type="Pfam" id="PF07250"/>
    </source>
</evidence>
<gene>
    <name evidence="5" type="ORF">JRO89_XS10G0130200</name>
</gene>
<reference evidence="5 6" key="1">
    <citation type="submission" date="2021-02" db="EMBL/GenBank/DDBJ databases">
        <title>Plant Genome Project.</title>
        <authorList>
            <person name="Zhang R.-G."/>
        </authorList>
    </citation>
    <scope>NUCLEOTIDE SEQUENCE [LARGE SCALE GENOMIC DNA]</scope>
    <source>
        <tissue evidence="5">Leaves</tissue>
    </source>
</reference>
<dbReference type="InterPro" id="IPR013783">
    <property type="entry name" value="Ig-like_fold"/>
</dbReference>
<dbReference type="Pfam" id="PF09118">
    <property type="entry name" value="GO-like_E_set"/>
    <property type="match status" value="1"/>
</dbReference>
<keyword evidence="1 2" id="KW-0732">Signal</keyword>
<dbReference type="SUPFAM" id="SSF81296">
    <property type="entry name" value="E set domains"/>
    <property type="match status" value="1"/>
</dbReference>
<accession>A0ABQ8HII1</accession>
<dbReference type="EMBL" id="JAFEMO010000010">
    <property type="protein sequence ID" value="KAH7560874.1"/>
    <property type="molecule type" value="Genomic_DNA"/>
</dbReference>
<evidence type="ECO:0000259" key="4">
    <source>
        <dbReference type="Pfam" id="PF09118"/>
    </source>
</evidence>
<feature type="domain" description="Galactose oxidase-like Early set" evidence="4">
    <location>
        <begin position="379"/>
        <end position="492"/>
    </location>
</feature>
<proteinExistence type="predicted"/>
<dbReference type="Gene3D" id="2.60.40.10">
    <property type="entry name" value="Immunoglobulins"/>
    <property type="match status" value="1"/>
</dbReference>
<dbReference type="SUPFAM" id="SSF50965">
    <property type="entry name" value="Galactose oxidase, central domain"/>
    <property type="match status" value="1"/>
</dbReference>
<dbReference type="CDD" id="cd02851">
    <property type="entry name" value="E_set_GO_C"/>
    <property type="match status" value="1"/>
</dbReference>
<dbReference type="Proteomes" id="UP000827721">
    <property type="component" value="Unassembled WGS sequence"/>
</dbReference>
<evidence type="ECO:0008006" key="7">
    <source>
        <dbReference type="Google" id="ProtNLM"/>
    </source>
</evidence>
<dbReference type="PANTHER" id="PTHR32208:SF58">
    <property type="entry name" value="GALACTOSE OXIDASE-LIKE EARLY SET DOMAIN-CONTAINING PROTEIN"/>
    <property type="match status" value="1"/>
</dbReference>
<dbReference type="InterPro" id="IPR011043">
    <property type="entry name" value="Gal_Oxase/kelch_b-propeller"/>
</dbReference>
<keyword evidence="6" id="KW-1185">Reference proteome</keyword>
<comment type="caution">
    <text evidence="5">The sequence shown here is derived from an EMBL/GenBank/DDBJ whole genome shotgun (WGS) entry which is preliminary data.</text>
</comment>
<dbReference type="Pfam" id="PF07250">
    <property type="entry name" value="Glyoxal_oxid_N"/>
    <property type="match status" value="2"/>
</dbReference>
<evidence type="ECO:0000256" key="1">
    <source>
        <dbReference type="ARBA" id="ARBA00022729"/>
    </source>
</evidence>
<organism evidence="5 6">
    <name type="scientific">Xanthoceras sorbifolium</name>
    <dbReference type="NCBI Taxonomy" id="99658"/>
    <lineage>
        <taxon>Eukaryota</taxon>
        <taxon>Viridiplantae</taxon>
        <taxon>Streptophyta</taxon>
        <taxon>Embryophyta</taxon>
        <taxon>Tracheophyta</taxon>
        <taxon>Spermatophyta</taxon>
        <taxon>Magnoliopsida</taxon>
        <taxon>eudicotyledons</taxon>
        <taxon>Gunneridae</taxon>
        <taxon>Pentapetalae</taxon>
        <taxon>rosids</taxon>
        <taxon>malvids</taxon>
        <taxon>Sapindales</taxon>
        <taxon>Sapindaceae</taxon>
        <taxon>Xanthoceroideae</taxon>
        <taxon>Xanthoceras</taxon>
    </lineage>
</organism>
<feature type="domain" description="Glyoxal oxidase N-terminal" evidence="3">
    <location>
        <begin position="44"/>
        <end position="164"/>
    </location>
</feature>
<dbReference type="InterPro" id="IPR009880">
    <property type="entry name" value="Glyoxal_oxidase_N"/>
</dbReference>
<feature type="domain" description="Glyoxal oxidase N-terminal" evidence="3">
    <location>
        <begin position="165"/>
        <end position="370"/>
    </location>
</feature>
<dbReference type="Gene3D" id="2.130.10.80">
    <property type="entry name" value="Galactose oxidase/kelch, beta-propeller"/>
    <property type="match status" value="2"/>
</dbReference>
<dbReference type="PANTHER" id="PTHR32208">
    <property type="entry name" value="SECRETED PROTEIN-RELATED"/>
    <property type="match status" value="1"/>
</dbReference>
<dbReference type="InterPro" id="IPR037293">
    <property type="entry name" value="Gal_Oxidase_central_sf"/>
</dbReference>
<evidence type="ECO:0000313" key="5">
    <source>
        <dbReference type="EMBL" id="KAH7560874.1"/>
    </source>
</evidence>
<protein>
    <recommendedName>
        <fullName evidence="7">Galactose oxidase</fullName>
    </recommendedName>
</protein>
<name>A0ABQ8HII1_9ROSI</name>
<evidence type="ECO:0000313" key="6">
    <source>
        <dbReference type="Proteomes" id="UP000827721"/>
    </source>
</evidence>
<dbReference type="InterPro" id="IPR014756">
    <property type="entry name" value="Ig_E-set"/>
</dbReference>